<organism evidence="1 2">
    <name type="scientific">Tunturiibacter empetritectus</name>
    <dbReference type="NCBI Taxonomy" id="3069691"/>
    <lineage>
        <taxon>Bacteria</taxon>
        <taxon>Pseudomonadati</taxon>
        <taxon>Acidobacteriota</taxon>
        <taxon>Terriglobia</taxon>
        <taxon>Terriglobales</taxon>
        <taxon>Acidobacteriaceae</taxon>
        <taxon>Tunturiibacter</taxon>
    </lineage>
</organism>
<sequence length="33" mass="3415">MLITIIADDPYGTAATSEAVCKVKRAAAHAVAR</sequence>
<evidence type="ECO:0000313" key="2">
    <source>
        <dbReference type="Proteomes" id="UP000568106"/>
    </source>
</evidence>
<reference evidence="1" key="1">
    <citation type="submission" date="2020-08" db="EMBL/GenBank/DDBJ databases">
        <title>Genomic Encyclopedia of Type Strains, Phase IV (KMG-V): Genome sequencing to study the core and pangenomes of soil and plant-associated prokaryotes.</title>
        <authorList>
            <person name="Whitman W."/>
        </authorList>
    </citation>
    <scope>NUCLEOTIDE SEQUENCE [LARGE SCALE GENOMIC DNA]</scope>
    <source>
        <strain evidence="1">M8UP27</strain>
    </source>
</reference>
<dbReference type="EMBL" id="JACHDY010000005">
    <property type="protein sequence ID" value="MBB5318642.1"/>
    <property type="molecule type" value="Genomic_DNA"/>
</dbReference>
<dbReference type="Proteomes" id="UP000568106">
    <property type="component" value="Unassembled WGS sequence"/>
</dbReference>
<keyword evidence="2" id="KW-1185">Reference proteome</keyword>
<dbReference type="AlphaFoldDB" id="A0A7W8MSR3"/>
<proteinExistence type="predicted"/>
<protein>
    <submittedName>
        <fullName evidence="1">Uncharacterized protein</fullName>
    </submittedName>
</protein>
<name>A0A7W8MSR3_9BACT</name>
<gene>
    <name evidence="1" type="ORF">HDF09_003341</name>
</gene>
<evidence type="ECO:0000313" key="1">
    <source>
        <dbReference type="EMBL" id="MBB5318642.1"/>
    </source>
</evidence>
<comment type="caution">
    <text evidence="1">The sequence shown here is derived from an EMBL/GenBank/DDBJ whole genome shotgun (WGS) entry which is preliminary data.</text>
</comment>
<accession>A0A7W8MSR3</accession>